<dbReference type="AlphaFoldDB" id="A0A383ALM5"/>
<accession>A0A383ALM5</accession>
<sequence length="148" mass="16145">MGELQMIKFDYQFTTSASPQEVFDLFTNPTKGPEWRESAVSAEWTSDPPHGVGSTIKSLDKILGREIANTQEVTAWDPPTKNGFKGASGPMSFELTATFEAHDNGTKATITVQAESGGLFKIAENLFAKQMEKQVVADMAGLKRVLES</sequence>
<dbReference type="Gene3D" id="3.30.530.20">
    <property type="match status" value="1"/>
</dbReference>
<dbReference type="InterPro" id="IPR019587">
    <property type="entry name" value="Polyketide_cyclase/dehydratase"/>
</dbReference>
<dbReference type="Pfam" id="PF10604">
    <property type="entry name" value="Polyketide_cyc2"/>
    <property type="match status" value="1"/>
</dbReference>
<dbReference type="InterPro" id="IPR023393">
    <property type="entry name" value="START-like_dom_sf"/>
</dbReference>
<protein>
    <submittedName>
        <fullName evidence="1">Uncharacterized protein</fullName>
    </submittedName>
</protein>
<dbReference type="SUPFAM" id="SSF55961">
    <property type="entry name" value="Bet v1-like"/>
    <property type="match status" value="1"/>
</dbReference>
<dbReference type="EMBL" id="UINC01193276">
    <property type="protein sequence ID" value="SVE08816.1"/>
    <property type="molecule type" value="Genomic_DNA"/>
</dbReference>
<reference evidence="1" key="1">
    <citation type="submission" date="2018-05" db="EMBL/GenBank/DDBJ databases">
        <authorList>
            <person name="Lanie J.A."/>
            <person name="Ng W.-L."/>
            <person name="Kazmierczak K.M."/>
            <person name="Andrzejewski T.M."/>
            <person name="Davidsen T.M."/>
            <person name="Wayne K.J."/>
            <person name="Tettelin H."/>
            <person name="Glass J.I."/>
            <person name="Rusch D."/>
            <person name="Podicherti R."/>
            <person name="Tsui H.-C.T."/>
            <person name="Winkler M.E."/>
        </authorList>
    </citation>
    <scope>NUCLEOTIDE SEQUENCE</scope>
</reference>
<evidence type="ECO:0000313" key="1">
    <source>
        <dbReference type="EMBL" id="SVE08816.1"/>
    </source>
</evidence>
<gene>
    <name evidence="1" type="ORF">METZ01_LOCUS461670</name>
</gene>
<name>A0A383ALM5_9ZZZZ</name>
<organism evidence="1">
    <name type="scientific">marine metagenome</name>
    <dbReference type="NCBI Taxonomy" id="408172"/>
    <lineage>
        <taxon>unclassified sequences</taxon>
        <taxon>metagenomes</taxon>
        <taxon>ecological metagenomes</taxon>
    </lineage>
</organism>
<proteinExistence type="predicted"/>